<evidence type="ECO:0000256" key="2">
    <source>
        <dbReference type="PIRNR" id="PIRNR006276"/>
    </source>
</evidence>
<feature type="domain" description="UspA" evidence="3">
    <location>
        <begin position="3"/>
        <end position="137"/>
    </location>
</feature>
<dbReference type="PIRSF" id="PIRSF006276">
    <property type="entry name" value="UspA"/>
    <property type="match status" value="1"/>
</dbReference>
<dbReference type="RefSeq" id="WP_103878739.1">
    <property type="nucleotide sequence ID" value="NZ_FNVG01000002.1"/>
</dbReference>
<dbReference type="EMBL" id="FNVG01000002">
    <property type="protein sequence ID" value="SEF57875.1"/>
    <property type="molecule type" value="Genomic_DNA"/>
</dbReference>
<keyword evidence="2" id="KW-0963">Cytoplasm</keyword>
<proteinExistence type="inferred from homology"/>
<reference evidence="5" key="1">
    <citation type="submission" date="2016-10" db="EMBL/GenBank/DDBJ databases">
        <authorList>
            <person name="Varghese N."/>
            <person name="Submissions S."/>
        </authorList>
    </citation>
    <scope>NUCLEOTIDE SEQUENCE [LARGE SCALE GENOMIC DNA]</scope>
    <source>
        <strain evidence="5">CGMCC 1.7062</strain>
    </source>
</reference>
<comment type="subcellular location">
    <subcellularLocation>
        <location evidence="2">Cytoplasm</location>
    </subcellularLocation>
</comment>
<dbReference type="InterPro" id="IPR006015">
    <property type="entry name" value="Universal_stress_UspA"/>
</dbReference>
<dbReference type="InterPro" id="IPR006016">
    <property type="entry name" value="UspA"/>
</dbReference>
<name>A0A1H5T526_9VIBR</name>
<dbReference type="Proteomes" id="UP000236721">
    <property type="component" value="Unassembled WGS sequence"/>
</dbReference>
<accession>A0A1H5T526</accession>
<dbReference type="OrthoDB" id="9792500at2"/>
<dbReference type="AlphaFoldDB" id="A0A1H5T526"/>
<dbReference type="InterPro" id="IPR014729">
    <property type="entry name" value="Rossmann-like_a/b/a_fold"/>
</dbReference>
<evidence type="ECO:0000313" key="5">
    <source>
        <dbReference type="Proteomes" id="UP000236721"/>
    </source>
</evidence>
<sequence length="139" mass="15557">MLYQTVLLALDPIDERSHRLLVKAGVIAKQNNADLHIAYVEPGMGNTSYNDLELELGSFHDVIQFSRFEELAKLAKESPYPIRAIHMTEGNVTTHLLKLCEDLNANLVIFGKEHSFFSAISGVEADLRKHASTDVMFIS</sequence>
<evidence type="ECO:0000259" key="3">
    <source>
        <dbReference type="Pfam" id="PF00582"/>
    </source>
</evidence>
<evidence type="ECO:0000256" key="1">
    <source>
        <dbReference type="ARBA" id="ARBA00008791"/>
    </source>
</evidence>
<comment type="similarity">
    <text evidence="1 2">Belongs to the universal stress protein A family.</text>
</comment>
<dbReference type="GO" id="GO:0005737">
    <property type="term" value="C:cytoplasm"/>
    <property type="evidence" value="ECO:0007669"/>
    <property type="project" value="UniProtKB-SubCell"/>
</dbReference>
<dbReference type="SUPFAM" id="SSF52402">
    <property type="entry name" value="Adenine nucleotide alpha hydrolases-like"/>
    <property type="match status" value="1"/>
</dbReference>
<dbReference type="Gene3D" id="3.40.50.620">
    <property type="entry name" value="HUPs"/>
    <property type="match status" value="1"/>
</dbReference>
<protein>
    <recommendedName>
        <fullName evidence="2">Universal stress protein</fullName>
    </recommendedName>
</protein>
<gene>
    <name evidence="4" type="ORF">SAMN04488244_102128</name>
</gene>
<keyword evidence="5" id="KW-1185">Reference proteome</keyword>
<evidence type="ECO:0000313" key="4">
    <source>
        <dbReference type="EMBL" id="SEF57875.1"/>
    </source>
</evidence>
<organism evidence="4 5">
    <name type="scientific">Vibrio hangzhouensis</name>
    <dbReference type="NCBI Taxonomy" id="462991"/>
    <lineage>
        <taxon>Bacteria</taxon>
        <taxon>Pseudomonadati</taxon>
        <taxon>Pseudomonadota</taxon>
        <taxon>Gammaproteobacteria</taxon>
        <taxon>Vibrionales</taxon>
        <taxon>Vibrionaceae</taxon>
        <taxon>Vibrio</taxon>
    </lineage>
</organism>
<dbReference type="Pfam" id="PF00582">
    <property type="entry name" value="Usp"/>
    <property type="match status" value="1"/>
</dbReference>